<reference evidence="2" key="1">
    <citation type="submission" date="2023-01" db="EMBL/GenBank/DDBJ databases">
        <title>Genome assembly of the deep-sea coral Lophelia pertusa.</title>
        <authorList>
            <person name="Herrera S."/>
            <person name="Cordes E."/>
        </authorList>
    </citation>
    <scope>NUCLEOTIDE SEQUENCE</scope>
    <source>
        <strain evidence="2">USNM1676648</strain>
        <tissue evidence="2">Polyp</tissue>
    </source>
</reference>
<keyword evidence="3" id="KW-1185">Reference proteome</keyword>
<accession>A0A9X0D345</accession>
<dbReference type="AlphaFoldDB" id="A0A9X0D345"/>
<protein>
    <submittedName>
        <fullName evidence="2">Uncharacterized protein</fullName>
    </submittedName>
</protein>
<feature type="compositionally biased region" description="Basic residues" evidence="1">
    <location>
        <begin position="48"/>
        <end position="57"/>
    </location>
</feature>
<dbReference type="OrthoDB" id="5950353at2759"/>
<dbReference type="EMBL" id="MU825892">
    <property type="protein sequence ID" value="KAJ7383953.1"/>
    <property type="molecule type" value="Genomic_DNA"/>
</dbReference>
<feature type="compositionally biased region" description="Basic and acidic residues" evidence="1">
    <location>
        <begin position="37"/>
        <end position="47"/>
    </location>
</feature>
<evidence type="ECO:0000313" key="2">
    <source>
        <dbReference type="EMBL" id="KAJ7383953.1"/>
    </source>
</evidence>
<gene>
    <name evidence="2" type="ORF">OS493_024642</name>
</gene>
<sequence length="159" mass="18577">MKNWLRRNHPFPGFYKLQDQKQLLTTTGAFTAQLVESGERESTDKMKESKKRKKRRGASKEIKIIWANNRQTNAVFSKLGAGDIVTRYDKLLHEWKLLKDAEQDFKKVMGLDYDRPLVQCLDSIPPDMRIGFSHGTGDSEYEFHLDVHHYFQSTSSKRL</sequence>
<evidence type="ECO:0000313" key="3">
    <source>
        <dbReference type="Proteomes" id="UP001163046"/>
    </source>
</evidence>
<feature type="region of interest" description="Disordered" evidence="1">
    <location>
        <begin position="37"/>
        <end position="59"/>
    </location>
</feature>
<evidence type="ECO:0000256" key="1">
    <source>
        <dbReference type="SAM" id="MobiDB-lite"/>
    </source>
</evidence>
<proteinExistence type="predicted"/>
<name>A0A9X0D345_9CNID</name>
<comment type="caution">
    <text evidence="2">The sequence shown here is derived from an EMBL/GenBank/DDBJ whole genome shotgun (WGS) entry which is preliminary data.</text>
</comment>
<organism evidence="2 3">
    <name type="scientific">Desmophyllum pertusum</name>
    <dbReference type="NCBI Taxonomy" id="174260"/>
    <lineage>
        <taxon>Eukaryota</taxon>
        <taxon>Metazoa</taxon>
        <taxon>Cnidaria</taxon>
        <taxon>Anthozoa</taxon>
        <taxon>Hexacorallia</taxon>
        <taxon>Scleractinia</taxon>
        <taxon>Caryophylliina</taxon>
        <taxon>Caryophylliidae</taxon>
        <taxon>Desmophyllum</taxon>
    </lineage>
</organism>
<dbReference type="Proteomes" id="UP001163046">
    <property type="component" value="Unassembled WGS sequence"/>
</dbReference>